<proteinExistence type="predicted"/>
<keyword evidence="2" id="KW-1185">Reference proteome</keyword>
<evidence type="ECO:0000313" key="1">
    <source>
        <dbReference type="EMBL" id="NMP20891.1"/>
    </source>
</evidence>
<comment type="caution">
    <text evidence="1">The sequence shown here is derived from an EMBL/GenBank/DDBJ whole genome shotgun (WGS) entry which is preliminary data.</text>
</comment>
<name>A0A7Y0L194_9FIRM</name>
<dbReference type="Proteomes" id="UP000533476">
    <property type="component" value="Unassembled WGS sequence"/>
</dbReference>
<accession>A0A7Y0L194</accession>
<dbReference type="AlphaFoldDB" id="A0A7Y0L194"/>
<reference evidence="1 2" key="1">
    <citation type="submission" date="2020-04" db="EMBL/GenBank/DDBJ databases">
        <authorList>
            <person name="Zhang R."/>
            <person name="Schippers A."/>
        </authorList>
    </citation>
    <scope>NUCLEOTIDE SEQUENCE [LARGE SCALE GENOMIC DNA]</scope>
    <source>
        <strain evidence="1 2">DSM 109850</strain>
    </source>
</reference>
<dbReference type="EMBL" id="JABBVZ010000002">
    <property type="protein sequence ID" value="NMP20891.1"/>
    <property type="molecule type" value="Genomic_DNA"/>
</dbReference>
<sequence>MARDKEDKGKFRVLASLGQMLGLTGDAFVNAMKEAVWVPGGVDQLADLIVRTLSPDEVARLIQELPDVAEVMALIGRLLIALNDRPDREALGRSVIQRARQLGPEAVKFLSPYSWYPPVDQIQEILVSPYRLHAASLMMRMRWGGPYEGIEAIWLLRFSAGAIGEAYFVTDSEQQDVFKDMVWKTLTMDEALSLLTLVGMVQSAVNNRFPFDGMVGVGLWMVLAGGREVKPWIDGSYLLENEILTPLEVAMAYENARNNADYAACYDMLMDEARPTDILDYIAAQERDQAQTGDLWRLQGEILDESSDAVRVALHGWYRPDEEELVERVTTALLRRDSQGYWRIAAMSVSEEGPVNDADLAQYLAMNPRYFALAPVEDMDALAELLPGPSSLQQQPGVFHFSQGMEFDYRRSFDIGSANDMEWTLMADEPQFLLIFARDEVSLRRELARLEHEQAIGQPDRLGVVDLPGQEAMQDAAEEGVDALYDVMEEGE</sequence>
<dbReference type="RefSeq" id="WP_169095692.1">
    <property type="nucleotide sequence ID" value="NZ_JABBVZ010000002.1"/>
</dbReference>
<organism evidence="1 2">
    <name type="scientific">Sulfobacillus harzensis</name>
    <dbReference type="NCBI Taxonomy" id="2729629"/>
    <lineage>
        <taxon>Bacteria</taxon>
        <taxon>Bacillati</taxon>
        <taxon>Bacillota</taxon>
        <taxon>Clostridia</taxon>
        <taxon>Eubacteriales</taxon>
        <taxon>Clostridiales Family XVII. Incertae Sedis</taxon>
        <taxon>Sulfobacillus</taxon>
    </lineage>
</organism>
<evidence type="ECO:0000313" key="2">
    <source>
        <dbReference type="Proteomes" id="UP000533476"/>
    </source>
</evidence>
<protein>
    <submittedName>
        <fullName evidence="1">Uncharacterized protein</fullName>
    </submittedName>
</protein>
<gene>
    <name evidence="1" type="ORF">HIJ39_00765</name>
</gene>